<keyword evidence="2" id="KW-0732">Signal</keyword>
<sequence>MAAREVSPALLLLLLDDSLSSGCSSSSSSSNGSSSSDDDDRLYVPHEFDCLFEPPQKEAENRDVYLDNVHEYSYEEARWATLMHMAYRHTYFTS</sequence>
<reference evidence="3" key="1">
    <citation type="submission" date="2019-12" db="EMBL/GenBank/DDBJ databases">
        <title>An insight into the sialome of adult female Ixodes ricinus ticks feeding for 6 days.</title>
        <authorList>
            <person name="Perner J."/>
            <person name="Ribeiro J.M.C."/>
        </authorList>
    </citation>
    <scope>NUCLEOTIDE SEQUENCE</scope>
    <source>
        <strain evidence="3">Semi-engorged</strain>
        <tissue evidence="3">Salivary glands</tissue>
    </source>
</reference>
<evidence type="ECO:0000256" key="1">
    <source>
        <dbReference type="SAM" id="MobiDB-lite"/>
    </source>
</evidence>
<feature type="compositionally biased region" description="Low complexity" evidence="1">
    <location>
        <begin position="19"/>
        <end position="35"/>
    </location>
</feature>
<accession>A0A6B0UE92</accession>
<dbReference type="AlphaFoldDB" id="A0A6B0UE92"/>
<name>A0A6B0UE92_IXORI</name>
<organism evidence="3">
    <name type="scientific">Ixodes ricinus</name>
    <name type="common">Common tick</name>
    <name type="synonym">Acarus ricinus</name>
    <dbReference type="NCBI Taxonomy" id="34613"/>
    <lineage>
        <taxon>Eukaryota</taxon>
        <taxon>Metazoa</taxon>
        <taxon>Ecdysozoa</taxon>
        <taxon>Arthropoda</taxon>
        <taxon>Chelicerata</taxon>
        <taxon>Arachnida</taxon>
        <taxon>Acari</taxon>
        <taxon>Parasitiformes</taxon>
        <taxon>Ixodida</taxon>
        <taxon>Ixodoidea</taxon>
        <taxon>Ixodidae</taxon>
        <taxon>Ixodinae</taxon>
        <taxon>Ixodes</taxon>
    </lineage>
</organism>
<feature type="chain" id="PRO_5025435140" evidence="2">
    <location>
        <begin position="26"/>
        <end position="94"/>
    </location>
</feature>
<feature type="region of interest" description="Disordered" evidence="1">
    <location>
        <begin position="19"/>
        <end position="42"/>
    </location>
</feature>
<dbReference type="EMBL" id="GIFC01005012">
    <property type="protein sequence ID" value="MXU87095.1"/>
    <property type="molecule type" value="Transcribed_RNA"/>
</dbReference>
<proteinExistence type="predicted"/>
<evidence type="ECO:0000256" key="2">
    <source>
        <dbReference type="SAM" id="SignalP"/>
    </source>
</evidence>
<protein>
    <submittedName>
        <fullName evidence="3">Putative secreted protein</fullName>
    </submittedName>
</protein>
<evidence type="ECO:0000313" key="3">
    <source>
        <dbReference type="EMBL" id="MXU87095.1"/>
    </source>
</evidence>
<feature type="signal peptide" evidence="2">
    <location>
        <begin position="1"/>
        <end position="25"/>
    </location>
</feature>